<comment type="caution">
    <text evidence="1">The sequence shown here is derived from an EMBL/GenBank/DDBJ whole genome shotgun (WGS) entry which is preliminary data.</text>
</comment>
<dbReference type="Proteomes" id="UP001454036">
    <property type="component" value="Unassembled WGS sequence"/>
</dbReference>
<sequence>MTGSRRWMYARRNSDGFYNEQHIKGASMGSSNATETTNTNEFANMVEDVFGIHKNDIDEDLNITAQEYYLILDKANKPLWDGCTTTRR</sequence>
<dbReference type="AlphaFoldDB" id="A0AAV3R4M6"/>
<dbReference type="EMBL" id="BAABME010025033">
    <property type="protein sequence ID" value="GAA0171367.1"/>
    <property type="molecule type" value="Genomic_DNA"/>
</dbReference>
<organism evidence="1 2">
    <name type="scientific">Lithospermum erythrorhizon</name>
    <name type="common">Purple gromwell</name>
    <name type="synonym">Lithospermum officinale var. erythrorhizon</name>
    <dbReference type="NCBI Taxonomy" id="34254"/>
    <lineage>
        <taxon>Eukaryota</taxon>
        <taxon>Viridiplantae</taxon>
        <taxon>Streptophyta</taxon>
        <taxon>Embryophyta</taxon>
        <taxon>Tracheophyta</taxon>
        <taxon>Spermatophyta</taxon>
        <taxon>Magnoliopsida</taxon>
        <taxon>eudicotyledons</taxon>
        <taxon>Gunneridae</taxon>
        <taxon>Pentapetalae</taxon>
        <taxon>asterids</taxon>
        <taxon>lamiids</taxon>
        <taxon>Boraginales</taxon>
        <taxon>Boraginaceae</taxon>
        <taxon>Boraginoideae</taxon>
        <taxon>Lithospermeae</taxon>
        <taxon>Lithospermum</taxon>
    </lineage>
</organism>
<gene>
    <name evidence="1" type="ORF">LIER_41142</name>
</gene>
<reference evidence="1 2" key="1">
    <citation type="submission" date="2024-01" db="EMBL/GenBank/DDBJ databases">
        <title>The complete chloroplast genome sequence of Lithospermum erythrorhizon: insights into the phylogenetic relationship among Boraginaceae species and the maternal lineages of purple gromwells.</title>
        <authorList>
            <person name="Okada T."/>
            <person name="Watanabe K."/>
        </authorList>
    </citation>
    <scope>NUCLEOTIDE SEQUENCE [LARGE SCALE GENOMIC DNA]</scope>
</reference>
<proteinExistence type="predicted"/>
<keyword evidence="2" id="KW-1185">Reference proteome</keyword>
<accession>A0AAV3R4M6</accession>
<name>A0AAV3R4M6_LITER</name>
<evidence type="ECO:0000313" key="1">
    <source>
        <dbReference type="EMBL" id="GAA0171367.1"/>
    </source>
</evidence>
<evidence type="ECO:0000313" key="2">
    <source>
        <dbReference type="Proteomes" id="UP001454036"/>
    </source>
</evidence>
<protein>
    <submittedName>
        <fullName evidence="1">Uncharacterized protein</fullName>
    </submittedName>
</protein>